<proteinExistence type="predicted"/>
<keyword evidence="8" id="KW-0735">Signal-anchor</keyword>
<keyword evidence="10" id="KW-0333">Golgi apparatus</keyword>
<evidence type="ECO:0000256" key="6">
    <source>
        <dbReference type="ARBA" id="ARBA00022692"/>
    </source>
</evidence>
<keyword evidence="7" id="KW-0479">Metal-binding</keyword>
<evidence type="ECO:0000256" key="11">
    <source>
        <dbReference type="ARBA" id="ARBA00023136"/>
    </source>
</evidence>
<dbReference type="GO" id="GO:0046872">
    <property type="term" value="F:metal ion binding"/>
    <property type="evidence" value="ECO:0007669"/>
    <property type="project" value="UniProtKB-KW"/>
</dbReference>
<sequence length="286" mass="32933">MRMRTLAPIILFVYDNPCHTEQTLEALSKNDLADQSTLYVVCDGYKKNESEEVIKNIRSVREICKKKQWAKEVIISEKETNEGKASSIINGVTRILEKYGNIIVLEDDLITSPGFLTYMNDALDLYASDEKVMHISSYWFPIKKSIQLLPEIFFCRFATSHGWATWKRAWAKLETDAYHLKKEIGYLSDGIKKFNIENSYPYLNQLEYNVIGKINTWAIKWYASIFLNNGLCLHPNISLVNKGMNTADSPALSGIRVDKISLEENITAVRLLKQLHKSIHRNFIDE</sequence>
<dbReference type="Gene3D" id="3.90.550.10">
    <property type="entry name" value="Spore Coat Polysaccharide Biosynthesis Protein SpsA, Chain A"/>
    <property type="match status" value="1"/>
</dbReference>
<keyword evidence="6" id="KW-0812">Transmembrane</keyword>
<dbReference type="InterPro" id="IPR029044">
    <property type="entry name" value="Nucleotide-diphossugar_trans"/>
</dbReference>
<gene>
    <name evidence="13" type="ORF">GO495_25900</name>
</gene>
<dbReference type="AlphaFoldDB" id="A0A6N8JGH0"/>
<evidence type="ECO:0000256" key="3">
    <source>
        <dbReference type="ARBA" id="ARBA00004922"/>
    </source>
</evidence>
<accession>A0A6N8JGH0</accession>
<evidence type="ECO:0000256" key="5">
    <source>
        <dbReference type="ARBA" id="ARBA00022679"/>
    </source>
</evidence>
<evidence type="ECO:0000256" key="12">
    <source>
        <dbReference type="ARBA" id="ARBA00023211"/>
    </source>
</evidence>
<keyword evidence="5 13" id="KW-0808">Transferase</keyword>
<evidence type="ECO:0000256" key="7">
    <source>
        <dbReference type="ARBA" id="ARBA00022723"/>
    </source>
</evidence>
<dbReference type="Pfam" id="PF03071">
    <property type="entry name" value="GNT-I"/>
    <property type="match status" value="1"/>
</dbReference>
<evidence type="ECO:0000313" key="14">
    <source>
        <dbReference type="Proteomes" id="UP000468388"/>
    </source>
</evidence>
<evidence type="ECO:0000313" key="13">
    <source>
        <dbReference type="EMBL" id="MVT44054.1"/>
    </source>
</evidence>
<dbReference type="EMBL" id="WRXO01000010">
    <property type="protein sequence ID" value="MVT44054.1"/>
    <property type="molecule type" value="Genomic_DNA"/>
</dbReference>
<comment type="cofactor">
    <cofactor evidence="1">
        <name>Mn(2+)</name>
        <dbReference type="ChEBI" id="CHEBI:29035"/>
    </cofactor>
</comment>
<organism evidence="13 14">
    <name type="scientific">Chitinophaga oryziterrae</name>
    <dbReference type="NCBI Taxonomy" id="1031224"/>
    <lineage>
        <taxon>Bacteria</taxon>
        <taxon>Pseudomonadati</taxon>
        <taxon>Bacteroidota</taxon>
        <taxon>Chitinophagia</taxon>
        <taxon>Chitinophagales</taxon>
        <taxon>Chitinophagaceae</taxon>
        <taxon>Chitinophaga</taxon>
    </lineage>
</organism>
<protein>
    <submittedName>
        <fullName evidence="13">Glycosyltransferase</fullName>
    </submittedName>
</protein>
<keyword evidence="9" id="KW-1133">Transmembrane helix</keyword>
<dbReference type="GO" id="GO:0008375">
    <property type="term" value="F:acetylglucosaminyltransferase activity"/>
    <property type="evidence" value="ECO:0007669"/>
    <property type="project" value="InterPro"/>
</dbReference>
<dbReference type="Proteomes" id="UP000468388">
    <property type="component" value="Unassembled WGS sequence"/>
</dbReference>
<comment type="caution">
    <text evidence="13">The sequence shown here is derived from an EMBL/GenBank/DDBJ whole genome shotgun (WGS) entry which is preliminary data.</text>
</comment>
<reference evidence="13 14" key="1">
    <citation type="submission" date="2019-12" db="EMBL/GenBank/DDBJ databases">
        <title>The draft genomic sequence of strain Chitinophaga oryziterrae JCM 16595.</title>
        <authorList>
            <person name="Zhang X."/>
        </authorList>
    </citation>
    <scope>NUCLEOTIDE SEQUENCE [LARGE SCALE GENOMIC DNA]</scope>
    <source>
        <strain evidence="13 14">JCM 16595</strain>
    </source>
</reference>
<keyword evidence="14" id="KW-1185">Reference proteome</keyword>
<evidence type="ECO:0000256" key="1">
    <source>
        <dbReference type="ARBA" id="ARBA00001936"/>
    </source>
</evidence>
<evidence type="ECO:0000256" key="10">
    <source>
        <dbReference type="ARBA" id="ARBA00023034"/>
    </source>
</evidence>
<dbReference type="SUPFAM" id="SSF53448">
    <property type="entry name" value="Nucleotide-diphospho-sugar transferases"/>
    <property type="match status" value="1"/>
</dbReference>
<keyword evidence="12" id="KW-0464">Manganese</keyword>
<evidence type="ECO:0000256" key="4">
    <source>
        <dbReference type="ARBA" id="ARBA00022676"/>
    </source>
</evidence>
<keyword evidence="11" id="KW-0472">Membrane</keyword>
<evidence type="ECO:0000256" key="8">
    <source>
        <dbReference type="ARBA" id="ARBA00022968"/>
    </source>
</evidence>
<name>A0A6N8JGH0_9BACT</name>
<evidence type="ECO:0000256" key="2">
    <source>
        <dbReference type="ARBA" id="ARBA00004323"/>
    </source>
</evidence>
<keyword evidence="4" id="KW-0328">Glycosyltransferase</keyword>
<comment type="pathway">
    <text evidence="3">Protein modification; protein glycosylation.</text>
</comment>
<dbReference type="UniPathway" id="UPA00378"/>
<evidence type="ECO:0000256" key="9">
    <source>
        <dbReference type="ARBA" id="ARBA00022989"/>
    </source>
</evidence>
<dbReference type="InterPro" id="IPR004139">
    <property type="entry name" value="Glyco_trans_13"/>
</dbReference>
<comment type="subcellular location">
    <subcellularLocation>
        <location evidence="2">Golgi apparatus membrane</location>
        <topology evidence="2">Single-pass type II membrane protein</topology>
    </subcellularLocation>
</comment>